<accession>A0A0A9CIV3</accession>
<proteinExistence type="predicted"/>
<dbReference type="EMBL" id="GBRH01223507">
    <property type="protein sequence ID" value="JAD74388.1"/>
    <property type="molecule type" value="Transcribed_RNA"/>
</dbReference>
<reference evidence="1" key="2">
    <citation type="journal article" date="2015" name="Data Brief">
        <title>Shoot transcriptome of the giant reed, Arundo donax.</title>
        <authorList>
            <person name="Barrero R.A."/>
            <person name="Guerrero F.D."/>
            <person name="Moolhuijzen P."/>
            <person name="Goolsby J.A."/>
            <person name="Tidwell J."/>
            <person name="Bellgard S.E."/>
            <person name="Bellgard M.I."/>
        </authorList>
    </citation>
    <scope>NUCLEOTIDE SEQUENCE</scope>
    <source>
        <tissue evidence="1">Shoot tissue taken approximately 20 cm above the soil surface</tissue>
    </source>
</reference>
<dbReference type="AlphaFoldDB" id="A0A0A9CIV3"/>
<organism evidence="1">
    <name type="scientific">Arundo donax</name>
    <name type="common">Giant reed</name>
    <name type="synonym">Donax arundinaceus</name>
    <dbReference type="NCBI Taxonomy" id="35708"/>
    <lineage>
        <taxon>Eukaryota</taxon>
        <taxon>Viridiplantae</taxon>
        <taxon>Streptophyta</taxon>
        <taxon>Embryophyta</taxon>
        <taxon>Tracheophyta</taxon>
        <taxon>Spermatophyta</taxon>
        <taxon>Magnoliopsida</taxon>
        <taxon>Liliopsida</taxon>
        <taxon>Poales</taxon>
        <taxon>Poaceae</taxon>
        <taxon>PACMAD clade</taxon>
        <taxon>Arundinoideae</taxon>
        <taxon>Arundineae</taxon>
        <taxon>Arundo</taxon>
    </lineage>
</organism>
<evidence type="ECO:0000313" key="1">
    <source>
        <dbReference type="EMBL" id="JAD74388.1"/>
    </source>
</evidence>
<reference evidence="1" key="1">
    <citation type="submission" date="2014-09" db="EMBL/GenBank/DDBJ databases">
        <authorList>
            <person name="Magalhaes I.L.F."/>
            <person name="Oliveira U."/>
            <person name="Santos F.R."/>
            <person name="Vidigal T.H.D.A."/>
            <person name="Brescovit A.D."/>
            <person name="Santos A.J."/>
        </authorList>
    </citation>
    <scope>NUCLEOTIDE SEQUENCE</scope>
    <source>
        <tissue evidence="1">Shoot tissue taken approximately 20 cm above the soil surface</tissue>
    </source>
</reference>
<name>A0A0A9CIV3_ARUDO</name>
<protein>
    <submittedName>
        <fullName evidence="1">Uncharacterized protein</fullName>
    </submittedName>
</protein>
<sequence length="46" mass="5641">MRFLFCYMGILLIHKNHLSGLPRFLYCYVSIIKLFILWHNCPLHQF</sequence>